<organism evidence="1 2">
    <name type="scientific">Canna indica</name>
    <name type="common">Indian-shot</name>
    <dbReference type="NCBI Taxonomy" id="4628"/>
    <lineage>
        <taxon>Eukaryota</taxon>
        <taxon>Viridiplantae</taxon>
        <taxon>Streptophyta</taxon>
        <taxon>Embryophyta</taxon>
        <taxon>Tracheophyta</taxon>
        <taxon>Spermatophyta</taxon>
        <taxon>Magnoliopsida</taxon>
        <taxon>Liliopsida</taxon>
        <taxon>Zingiberales</taxon>
        <taxon>Cannaceae</taxon>
        <taxon>Canna</taxon>
    </lineage>
</organism>
<dbReference type="InterPro" id="IPR044651">
    <property type="entry name" value="OTSB-like"/>
</dbReference>
<dbReference type="PANTHER" id="PTHR43768">
    <property type="entry name" value="TREHALOSE 6-PHOSPHATE PHOSPHATASE"/>
    <property type="match status" value="1"/>
</dbReference>
<protein>
    <submittedName>
        <fullName evidence="1">Uncharacterized protein</fullName>
    </submittedName>
</protein>
<dbReference type="EMBL" id="CP136891">
    <property type="protein sequence ID" value="WOK97990.1"/>
    <property type="molecule type" value="Genomic_DNA"/>
</dbReference>
<dbReference type="GO" id="GO:0005992">
    <property type="term" value="P:trehalose biosynthetic process"/>
    <property type="evidence" value="ECO:0007669"/>
    <property type="project" value="InterPro"/>
</dbReference>
<dbReference type="Proteomes" id="UP001327560">
    <property type="component" value="Chromosome 2"/>
</dbReference>
<gene>
    <name evidence="1" type="ORF">Cni_G06698</name>
</gene>
<sequence>MVPEEFTIAKVKAVAKLVHCSAFFLPHSSLAISCTNYRNKLFGQLDIGGSVQPNTWADSMCASSPTHAKASAALSNSVMAARDEEYEGWVRQHPSVLRRTKDIIAASKGRWITLFLDYDETILPIVDDPDLAFMSKAKMPWWWDQDYARIQLLANVNLKKTYVELVDDNKVHDVLFTSNQHMNAYDDRRRKQLNSKP</sequence>
<name>A0AAQ3Q675_9LILI</name>
<proteinExistence type="predicted"/>
<evidence type="ECO:0000313" key="2">
    <source>
        <dbReference type="Proteomes" id="UP001327560"/>
    </source>
</evidence>
<dbReference type="PANTHER" id="PTHR43768:SF3">
    <property type="entry name" value="TREHALOSE 6-PHOSPHATE PHOSPHATASE"/>
    <property type="match status" value="1"/>
</dbReference>
<accession>A0AAQ3Q675</accession>
<dbReference type="AlphaFoldDB" id="A0AAQ3Q675"/>
<dbReference type="GO" id="GO:0004805">
    <property type="term" value="F:trehalose-phosphatase activity"/>
    <property type="evidence" value="ECO:0007669"/>
    <property type="project" value="InterPro"/>
</dbReference>
<keyword evidence="2" id="KW-1185">Reference proteome</keyword>
<reference evidence="1 2" key="1">
    <citation type="submission" date="2023-10" db="EMBL/GenBank/DDBJ databases">
        <title>Chromosome-scale genome assembly provides insights into flower coloration mechanisms of Canna indica.</title>
        <authorList>
            <person name="Li C."/>
        </authorList>
    </citation>
    <scope>NUCLEOTIDE SEQUENCE [LARGE SCALE GENOMIC DNA]</scope>
    <source>
        <tissue evidence="1">Flower</tissue>
    </source>
</reference>
<evidence type="ECO:0000313" key="1">
    <source>
        <dbReference type="EMBL" id="WOK97990.1"/>
    </source>
</evidence>